<sequence>MRNTKSDSEWFYRLAQFSIATSVCSLIFLGFTLPGLYLKTVEEQNRLHDRAGVFKEVTTRLWNEKLRIQSQFFGTSVQFFSRAKRQIYDGVCKGCGQLACPYGPPGPPGPPGSDGMPGEPGNQGNTGGDGMDVQLDTEPEMPCVVCPGGPIGPRGPQGERGRQGEPGTPGGLGPHGAMGRGSVNPGPTGPPGPSGPMGAAGRLGHPGQEGPYGPPGDPGMPASYCPSDCGVSHILSSVVPSEKAKMAVLKQMEDENAGDHYYGGPKTDAAGASRSGYRHRTHGIRTHSIPIMRTPDSDPEGWAFSSNGNDLGGWQRDEPVFKPKAQPASSGLSYDNSVPDGYEKLMADAEFRAKLARKIRRRKMRIAKRH</sequence>
<evidence type="ECO:0000313" key="5">
    <source>
        <dbReference type="Proteomes" id="UP001177023"/>
    </source>
</evidence>
<feature type="region of interest" description="Disordered" evidence="2">
    <location>
        <begin position="313"/>
        <end position="336"/>
    </location>
</feature>
<reference evidence="4" key="1">
    <citation type="submission" date="2023-06" db="EMBL/GenBank/DDBJ databases">
        <authorList>
            <person name="Delattre M."/>
        </authorList>
    </citation>
    <scope>NUCLEOTIDE SEQUENCE</scope>
    <source>
        <strain evidence="4">AF72</strain>
    </source>
</reference>
<evidence type="ECO:0000256" key="2">
    <source>
        <dbReference type="SAM" id="MobiDB-lite"/>
    </source>
</evidence>
<protein>
    <submittedName>
        <fullName evidence="4">Uncharacterized protein</fullName>
    </submittedName>
</protein>
<keyword evidence="5" id="KW-1185">Reference proteome</keyword>
<feature type="transmembrane region" description="Helical" evidence="3">
    <location>
        <begin position="12"/>
        <end position="37"/>
    </location>
</feature>
<keyword evidence="3" id="KW-1133">Transmembrane helix</keyword>
<evidence type="ECO:0000256" key="1">
    <source>
        <dbReference type="ARBA" id="ARBA00022737"/>
    </source>
</evidence>
<keyword evidence="3" id="KW-0472">Membrane</keyword>
<organism evidence="4 5">
    <name type="scientific">Mesorhabditis spiculigera</name>
    <dbReference type="NCBI Taxonomy" id="96644"/>
    <lineage>
        <taxon>Eukaryota</taxon>
        <taxon>Metazoa</taxon>
        <taxon>Ecdysozoa</taxon>
        <taxon>Nematoda</taxon>
        <taxon>Chromadorea</taxon>
        <taxon>Rhabditida</taxon>
        <taxon>Rhabditina</taxon>
        <taxon>Rhabditomorpha</taxon>
        <taxon>Rhabditoidea</taxon>
        <taxon>Rhabditidae</taxon>
        <taxon>Mesorhabditinae</taxon>
        <taxon>Mesorhabditis</taxon>
    </lineage>
</organism>
<feature type="region of interest" description="Disordered" evidence="2">
    <location>
        <begin position="103"/>
        <end position="219"/>
    </location>
</feature>
<dbReference type="AlphaFoldDB" id="A0AA36CKS0"/>
<feature type="compositionally biased region" description="Low complexity" evidence="2">
    <location>
        <begin position="196"/>
        <end position="211"/>
    </location>
</feature>
<evidence type="ECO:0000313" key="4">
    <source>
        <dbReference type="EMBL" id="CAJ0570628.1"/>
    </source>
</evidence>
<keyword evidence="3" id="KW-0812">Transmembrane</keyword>
<comment type="caution">
    <text evidence="4">The sequence shown here is derived from an EMBL/GenBank/DDBJ whole genome shotgun (WGS) entry which is preliminary data.</text>
</comment>
<feature type="compositionally biased region" description="Gly residues" evidence="2">
    <location>
        <begin position="167"/>
        <end position="179"/>
    </location>
</feature>
<keyword evidence="1" id="KW-0677">Repeat</keyword>
<dbReference type="EMBL" id="CATQJA010002422">
    <property type="protein sequence ID" value="CAJ0570628.1"/>
    <property type="molecule type" value="Genomic_DNA"/>
</dbReference>
<evidence type="ECO:0000256" key="3">
    <source>
        <dbReference type="SAM" id="Phobius"/>
    </source>
</evidence>
<proteinExistence type="predicted"/>
<dbReference type="Proteomes" id="UP001177023">
    <property type="component" value="Unassembled WGS sequence"/>
</dbReference>
<feature type="region of interest" description="Disordered" evidence="2">
    <location>
        <begin position="257"/>
        <end position="276"/>
    </location>
</feature>
<dbReference type="PANTHER" id="PTHR24637">
    <property type="entry name" value="COLLAGEN"/>
    <property type="match status" value="1"/>
</dbReference>
<dbReference type="PANTHER" id="PTHR24637:SF417">
    <property type="entry name" value="COL_CUTICLE_N DOMAIN-CONTAINING PROTEIN"/>
    <property type="match status" value="1"/>
</dbReference>
<gene>
    <name evidence="4" type="ORF">MSPICULIGERA_LOCUS9065</name>
</gene>
<feature type="compositionally biased region" description="Polar residues" evidence="2">
    <location>
        <begin position="327"/>
        <end position="336"/>
    </location>
</feature>
<name>A0AA36CKS0_9BILA</name>
<feature type="non-terminal residue" evidence="4">
    <location>
        <position position="1"/>
    </location>
</feature>
<accession>A0AA36CKS0</accession>